<keyword evidence="2 3" id="KW-0040">ANK repeat</keyword>
<keyword evidence="1" id="KW-0677">Repeat</keyword>
<name>A0A918WJT8_9BACT</name>
<dbReference type="AlphaFoldDB" id="A0A918WJT8"/>
<dbReference type="EMBL" id="BMXI01000008">
    <property type="protein sequence ID" value="GHC54141.1"/>
    <property type="molecule type" value="Genomic_DNA"/>
</dbReference>
<feature type="repeat" description="ANK" evidence="3">
    <location>
        <begin position="369"/>
        <end position="401"/>
    </location>
</feature>
<gene>
    <name evidence="4" type="ORF">GCM10007100_20590</name>
</gene>
<dbReference type="Proteomes" id="UP000644507">
    <property type="component" value="Unassembled WGS sequence"/>
</dbReference>
<evidence type="ECO:0000256" key="3">
    <source>
        <dbReference type="PROSITE-ProRule" id="PRU00023"/>
    </source>
</evidence>
<evidence type="ECO:0000313" key="4">
    <source>
        <dbReference type="EMBL" id="GHC54141.1"/>
    </source>
</evidence>
<feature type="repeat" description="ANK" evidence="3">
    <location>
        <begin position="117"/>
        <end position="149"/>
    </location>
</feature>
<feature type="repeat" description="ANK" evidence="3">
    <location>
        <begin position="193"/>
        <end position="225"/>
    </location>
</feature>
<dbReference type="InterPro" id="IPR036770">
    <property type="entry name" value="Ankyrin_rpt-contain_sf"/>
</dbReference>
<dbReference type="PROSITE" id="PS50297">
    <property type="entry name" value="ANK_REP_REGION"/>
    <property type="match status" value="5"/>
</dbReference>
<dbReference type="PROSITE" id="PS50088">
    <property type="entry name" value="ANK_REPEAT"/>
    <property type="match status" value="6"/>
</dbReference>
<dbReference type="PANTHER" id="PTHR24173:SF74">
    <property type="entry name" value="ANKYRIN REPEAT DOMAIN-CONTAINING PROTEIN 16"/>
    <property type="match status" value="1"/>
</dbReference>
<keyword evidence="5" id="KW-1185">Reference proteome</keyword>
<dbReference type="Gene3D" id="1.25.40.20">
    <property type="entry name" value="Ankyrin repeat-containing domain"/>
    <property type="match status" value="3"/>
</dbReference>
<dbReference type="Pfam" id="PF13637">
    <property type="entry name" value="Ank_4"/>
    <property type="match status" value="1"/>
</dbReference>
<dbReference type="Pfam" id="PF00023">
    <property type="entry name" value="Ank"/>
    <property type="match status" value="2"/>
</dbReference>
<accession>A0A918WJT8</accession>
<evidence type="ECO:0000256" key="2">
    <source>
        <dbReference type="ARBA" id="ARBA00023043"/>
    </source>
</evidence>
<sequence>MKTHLVTAWFAGSSCLFGGTLADFLQAVYHDDEVKVAALLKQDVDLLVPNERGVTALGLACQNGNARMVKMLLEQGADAASRSGGEPVLTTAARTGNGDCVRLLLESGSPCDALSRGGQTALMWAASEGHAGVVRLLLEKGADSDITLASGFDALMFAVRAGQREVVAVFLENGADITKAYQPKRGGGANMRTGTSPLMLAIKNGHLELALDLVKAGADPDDQRSGFASLHAISWVRKTVRGDGADGIPTPVIDGRMGTLEFVRELVVAGADVNVRVEKGGGGRGRVHRQGMTPFFMAAQSGDLLLAKLLVELGADATLRNVQDTTPFLTAVGLGVLAPGEEQSLEEDALAMAAYLLELGADINHVDKNGETAMHGAAYKSSPAMISFLDEKGHDIAIWNQKNKYGWTPLLIAQGFRPGNFRPIQYTEEALEKVMRSHGVEPTPSPPPPGSH</sequence>
<evidence type="ECO:0000313" key="5">
    <source>
        <dbReference type="Proteomes" id="UP000644507"/>
    </source>
</evidence>
<feature type="repeat" description="ANK" evidence="3">
    <location>
        <begin position="290"/>
        <end position="322"/>
    </location>
</feature>
<feature type="repeat" description="ANK" evidence="3">
    <location>
        <begin position="52"/>
        <end position="84"/>
    </location>
</feature>
<reference evidence="4" key="2">
    <citation type="submission" date="2020-09" db="EMBL/GenBank/DDBJ databases">
        <authorList>
            <person name="Sun Q."/>
            <person name="Kim S."/>
        </authorList>
    </citation>
    <scope>NUCLEOTIDE SEQUENCE</scope>
    <source>
        <strain evidence="4">KCTC 12988</strain>
    </source>
</reference>
<proteinExistence type="predicted"/>
<evidence type="ECO:0000256" key="1">
    <source>
        <dbReference type="ARBA" id="ARBA00022737"/>
    </source>
</evidence>
<dbReference type="RefSeq" id="WP_189569867.1">
    <property type="nucleotide sequence ID" value="NZ_BMXI01000008.1"/>
</dbReference>
<organism evidence="4 5">
    <name type="scientific">Roseibacillus persicicus</name>
    <dbReference type="NCBI Taxonomy" id="454148"/>
    <lineage>
        <taxon>Bacteria</taxon>
        <taxon>Pseudomonadati</taxon>
        <taxon>Verrucomicrobiota</taxon>
        <taxon>Verrucomicrobiia</taxon>
        <taxon>Verrucomicrobiales</taxon>
        <taxon>Verrucomicrobiaceae</taxon>
        <taxon>Roseibacillus</taxon>
    </lineage>
</organism>
<dbReference type="PROSITE" id="PS51257">
    <property type="entry name" value="PROKAR_LIPOPROTEIN"/>
    <property type="match status" value="1"/>
</dbReference>
<comment type="caution">
    <text evidence="4">The sequence shown here is derived from an EMBL/GenBank/DDBJ whole genome shotgun (WGS) entry which is preliminary data.</text>
</comment>
<protein>
    <submittedName>
        <fullName evidence="4">Uncharacterized protein</fullName>
    </submittedName>
</protein>
<dbReference type="SUPFAM" id="SSF48403">
    <property type="entry name" value="Ankyrin repeat"/>
    <property type="match status" value="1"/>
</dbReference>
<dbReference type="InterPro" id="IPR002110">
    <property type="entry name" value="Ankyrin_rpt"/>
</dbReference>
<dbReference type="Pfam" id="PF12796">
    <property type="entry name" value="Ank_2"/>
    <property type="match status" value="2"/>
</dbReference>
<feature type="repeat" description="ANK" evidence="3">
    <location>
        <begin position="150"/>
        <end position="182"/>
    </location>
</feature>
<dbReference type="PANTHER" id="PTHR24173">
    <property type="entry name" value="ANKYRIN REPEAT CONTAINING"/>
    <property type="match status" value="1"/>
</dbReference>
<reference evidence="4" key="1">
    <citation type="journal article" date="2014" name="Int. J. Syst. Evol. Microbiol.">
        <title>Complete genome sequence of Corynebacterium casei LMG S-19264T (=DSM 44701T), isolated from a smear-ripened cheese.</title>
        <authorList>
            <consortium name="US DOE Joint Genome Institute (JGI-PGF)"/>
            <person name="Walter F."/>
            <person name="Albersmeier A."/>
            <person name="Kalinowski J."/>
            <person name="Ruckert C."/>
        </authorList>
    </citation>
    <scope>NUCLEOTIDE SEQUENCE</scope>
    <source>
        <strain evidence="4">KCTC 12988</strain>
    </source>
</reference>
<dbReference type="SMART" id="SM00248">
    <property type="entry name" value="ANK"/>
    <property type="match status" value="8"/>
</dbReference>